<evidence type="ECO:0000256" key="6">
    <source>
        <dbReference type="SAM" id="MobiDB-lite"/>
    </source>
</evidence>
<dbReference type="SMART" id="SM00324">
    <property type="entry name" value="RhoGAP"/>
    <property type="match status" value="1"/>
</dbReference>
<name>A0A8C3RN63_CHESE</name>
<dbReference type="SUPFAM" id="SSF48350">
    <property type="entry name" value="GTPase activation domain, GAP"/>
    <property type="match status" value="1"/>
</dbReference>
<feature type="compositionally biased region" description="Polar residues" evidence="6">
    <location>
        <begin position="994"/>
        <end position="1016"/>
    </location>
</feature>
<feature type="region of interest" description="Disordered" evidence="6">
    <location>
        <begin position="978"/>
        <end position="1016"/>
    </location>
</feature>
<feature type="compositionally biased region" description="Polar residues" evidence="6">
    <location>
        <begin position="864"/>
        <end position="878"/>
    </location>
</feature>
<sequence>MTSPAKFKKDKEIIAEYDTQVKEIRTQLIEQLKCLDQQCELRVQLLQDLQDFFRKKAEIEMDYSRNLEKLAERFLAKTRSTKDQQFKKDQNVLSPVNCWNLLLNQVKRESRDHTTLSDIYLNNIIPRFVQVSEDSGRLFKKSKEVGLQLQEDLMKVLNELYTVMKTYHMYNADSISAQSKLKEAEKQEEKQIGKSVKQEDKQTPRSPDSTSNVRFEEKHVRRSSVKKIEKMKEKRQAKYTENKLKAIKARNEYLLALEATNASVFKYYIHDLSDLIDCCDLGYHASLNRALRTFLSAELNLEQSKHEGLDAIENAVENLDANSDKQRLMEMYNNVFCPPMKFEFQPHMGDMVSQLCAQQPVQSELVQRCQQLQSRLSTLKIENEEVKKTMEATLQTIQDIVTIEDFDVSDCFQYSNSMESVKSTVSETFMSKPSIAKRRANQQETEQFYFTKMKEYLEGRNLITKLQAKHDLLQKTLGESESGTRLSLQAIPLVVESCIRFISRHGLQHEGIFRVSGSQVEVNDIKNAFERGEDPLAGDQNDHDMDSIAGVLKLYFRGLEHPLFPKEIFHDLIACVTMDNLQERALHIRKVLLSLPKTTLIVMRYLFAFLSHLSQFSEENMMDPYNLAICFGPTLMSVPEGHDQVSCQAHVNELIKTIVMQHENIFPGPRELEGPVYSRGGSTEDYCESPHGETASAEDSVQDIAAEHHTSDDGTLCFCLWFPSPPLLLLSEDGSSERSSPKSEIEINSEPPEEKVTARAGANCPSGGHVADIYLANINKQRKRPESGSIRRAFRQSDSHGLASSLVEPASPGATASSRPSSQPIMSQSLPKEVPDKCSISGHGSLNSISRHSSLKNRIDSPQIRKTVTAGRSKSFNNHRPMDPEVIAQDIEATMNTALNELRELERQSSVKHTPDVVLDTLEPLKTSPVVAPTSEPSSPLHTQILKDSEPAFQRSASTAGDIPCAFRPVKSVKMAAQVKPPATRPKPAVFPKTNATSPGVAASASQQPTDKSCTV</sequence>
<evidence type="ECO:0000256" key="3">
    <source>
        <dbReference type="ARBA" id="ARBA00023054"/>
    </source>
</evidence>
<feature type="region of interest" description="Disordered" evidence="6">
    <location>
        <begin position="670"/>
        <end position="695"/>
    </location>
</feature>
<dbReference type="InterPro" id="IPR000198">
    <property type="entry name" value="RhoGAP_dom"/>
</dbReference>
<accession>A0A8C3RN63</accession>
<dbReference type="Pfam" id="PF00611">
    <property type="entry name" value="FCH"/>
    <property type="match status" value="1"/>
</dbReference>
<feature type="compositionally biased region" description="Polar residues" evidence="6">
    <location>
        <begin position="814"/>
        <end position="830"/>
    </location>
</feature>
<dbReference type="FunFam" id="1.10.555.10:FF:000010">
    <property type="entry name" value="SLIT-ROBO Rho GTPase-activating protein 1 isoform 2"/>
    <property type="match status" value="1"/>
</dbReference>
<dbReference type="SUPFAM" id="SSF103657">
    <property type="entry name" value="BAR/IMD domain-like"/>
    <property type="match status" value="1"/>
</dbReference>
<feature type="compositionally biased region" description="Polar residues" evidence="6">
    <location>
        <begin position="842"/>
        <end position="852"/>
    </location>
</feature>
<dbReference type="InterPro" id="IPR001060">
    <property type="entry name" value="FCH_dom"/>
</dbReference>
<dbReference type="Gene3D" id="1.10.555.10">
    <property type="entry name" value="Rho GTPase activation protein"/>
    <property type="match status" value="1"/>
</dbReference>
<dbReference type="PANTHER" id="PTHR14166">
    <property type="entry name" value="SLIT-ROBO RHO GTPASE ACTIVATING PROTEIN"/>
    <property type="match status" value="1"/>
</dbReference>
<reference evidence="9" key="2">
    <citation type="submission" date="2025-09" db="UniProtKB">
        <authorList>
            <consortium name="Ensembl"/>
        </authorList>
    </citation>
    <scope>IDENTIFICATION</scope>
</reference>
<evidence type="ECO:0000256" key="4">
    <source>
        <dbReference type="PROSITE-ProRule" id="PRU01077"/>
    </source>
</evidence>
<feature type="compositionally biased region" description="Basic and acidic residues" evidence="6">
    <location>
        <begin position="735"/>
        <end position="745"/>
    </location>
</feature>
<dbReference type="Proteomes" id="UP000694403">
    <property type="component" value="Unplaced"/>
</dbReference>
<dbReference type="Gene3D" id="1.20.1270.60">
    <property type="entry name" value="Arfaptin homology (AH) domain/BAR domain"/>
    <property type="match status" value="1"/>
</dbReference>
<keyword evidence="1" id="KW-0728">SH3 domain</keyword>
<evidence type="ECO:0000313" key="9">
    <source>
        <dbReference type="Ensembl" id="ENSCSRP00000000854.1"/>
    </source>
</evidence>
<keyword evidence="10" id="KW-1185">Reference proteome</keyword>
<evidence type="ECO:0008006" key="11">
    <source>
        <dbReference type="Google" id="ProtNLM"/>
    </source>
</evidence>
<proteinExistence type="predicted"/>
<evidence type="ECO:0000256" key="5">
    <source>
        <dbReference type="SAM" id="Coils"/>
    </source>
</evidence>
<feature type="region of interest" description="Disordered" evidence="6">
    <location>
        <begin position="181"/>
        <end position="234"/>
    </location>
</feature>
<dbReference type="AlphaFoldDB" id="A0A8C3RN63"/>
<dbReference type="InterPro" id="IPR031160">
    <property type="entry name" value="F_BAR_dom"/>
</dbReference>
<evidence type="ECO:0000256" key="1">
    <source>
        <dbReference type="ARBA" id="ARBA00022443"/>
    </source>
</evidence>
<dbReference type="InterPro" id="IPR051627">
    <property type="entry name" value="SLIT-ROBO_RhoGAP"/>
</dbReference>
<protein>
    <recommendedName>
        <fullName evidence="11">SLIT-ROBO Rho GTPase activating protein 2</fullName>
    </recommendedName>
</protein>
<dbReference type="Pfam" id="PF00620">
    <property type="entry name" value="RhoGAP"/>
    <property type="match status" value="1"/>
</dbReference>
<feature type="domain" description="Rho-GAP" evidence="7">
    <location>
        <begin position="484"/>
        <end position="666"/>
    </location>
</feature>
<feature type="region of interest" description="Disordered" evidence="6">
    <location>
        <begin position="732"/>
        <end position="764"/>
    </location>
</feature>
<feature type="domain" description="F-BAR" evidence="8">
    <location>
        <begin position="19"/>
        <end position="324"/>
    </location>
</feature>
<organism evidence="9 10">
    <name type="scientific">Chelydra serpentina</name>
    <name type="common">Snapping turtle</name>
    <name type="synonym">Testudo serpentina</name>
    <dbReference type="NCBI Taxonomy" id="8475"/>
    <lineage>
        <taxon>Eukaryota</taxon>
        <taxon>Metazoa</taxon>
        <taxon>Chordata</taxon>
        <taxon>Craniata</taxon>
        <taxon>Vertebrata</taxon>
        <taxon>Euteleostomi</taxon>
        <taxon>Archelosauria</taxon>
        <taxon>Testudinata</taxon>
        <taxon>Testudines</taxon>
        <taxon>Cryptodira</taxon>
        <taxon>Durocryptodira</taxon>
        <taxon>Americhelydia</taxon>
        <taxon>Chelydroidea</taxon>
        <taxon>Chelydridae</taxon>
        <taxon>Chelydra</taxon>
    </lineage>
</organism>
<dbReference type="CDD" id="cd04383">
    <property type="entry name" value="RhoGAP_srGAP"/>
    <property type="match status" value="1"/>
</dbReference>
<reference evidence="9" key="1">
    <citation type="submission" date="2025-08" db="UniProtKB">
        <authorList>
            <consortium name="Ensembl"/>
        </authorList>
    </citation>
    <scope>IDENTIFICATION</scope>
</reference>
<dbReference type="CDD" id="cd07682">
    <property type="entry name" value="F-BAR_srGAP2"/>
    <property type="match status" value="1"/>
</dbReference>
<feature type="compositionally biased region" description="Polar residues" evidence="6">
    <location>
        <begin position="204"/>
        <end position="213"/>
    </location>
</feature>
<dbReference type="InterPro" id="IPR027267">
    <property type="entry name" value="AH/BAR_dom_sf"/>
</dbReference>
<evidence type="ECO:0000256" key="2">
    <source>
        <dbReference type="ARBA" id="ARBA00022468"/>
    </source>
</evidence>
<dbReference type="InterPro" id="IPR008936">
    <property type="entry name" value="Rho_GTPase_activation_prot"/>
</dbReference>
<evidence type="ECO:0000313" key="10">
    <source>
        <dbReference type="Proteomes" id="UP000694403"/>
    </source>
</evidence>
<keyword evidence="3 4" id="KW-0175">Coiled coil</keyword>
<dbReference type="PROSITE" id="PS50238">
    <property type="entry name" value="RHOGAP"/>
    <property type="match status" value="1"/>
</dbReference>
<dbReference type="GO" id="GO:0005096">
    <property type="term" value="F:GTPase activator activity"/>
    <property type="evidence" value="ECO:0007669"/>
    <property type="project" value="UniProtKB-KW"/>
</dbReference>
<feature type="compositionally biased region" description="Basic and acidic residues" evidence="6">
    <location>
        <begin position="181"/>
        <end position="203"/>
    </location>
</feature>
<dbReference type="GO" id="GO:0007165">
    <property type="term" value="P:signal transduction"/>
    <property type="evidence" value="ECO:0007669"/>
    <property type="project" value="InterPro"/>
</dbReference>
<feature type="region of interest" description="Disordered" evidence="6">
    <location>
        <begin position="780"/>
        <end position="881"/>
    </location>
</feature>
<dbReference type="Ensembl" id="ENSCSRT00000000876.1">
    <property type="protein sequence ID" value="ENSCSRP00000000854.1"/>
    <property type="gene ID" value="ENSCSRG00000000593.1"/>
</dbReference>
<dbReference type="FunFam" id="1.20.1270.60:FF:000006">
    <property type="entry name" value="SLIT-ROBO Rho GTPase-activating protein 1 isoform 2"/>
    <property type="match status" value="1"/>
</dbReference>
<dbReference type="PROSITE" id="PS51741">
    <property type="entry name" value="F_BAR"/>
    <property type="match status" value="1"/>
</dbReference>
<feature type="coiled-coil region" evidence="5">
    <location>
        <begin position="362"/>
        <end position="396"/>
    </location>
</feature>
<dbReference type="SMART" id="SM00055">
    <property type="entry name" value="FCH"/>
    <property type="match status" value="1"/>
</dbReference>
<evidence type="ECO:0000259" key="7">
    <source>
        <dbReference type="PROSITE" id="PS50238"/>
    </source>
</evidence>
<evidence type="ECO:0000259" key="8">
    <source>
        <dbReference type="PROSITE" id="PS51741"/>
    </source>
</evidence>
<keyword evidence="2" id="KW-0343">GTPase activation</keyword>